<reference evidence="10 11" key="1">
    <citation type="submission" date="2018-05" db="EMBL/GenBank/DDBJ databases">
        <title>Genome comparison of Eubacterium sp.</title>
        <authorList>
            <person name="Feng Y."/>
            <person name="Sanchez-Andrea I."/>
            <person name="Stams A.J.M."/>
            <person name="De Vos W.M."/>
        </authorList>
    </citation>
    <scope>NUCLEOTIDE SEQUENCE [LARGE SCALE GENOMIC DNA]</scope>
    <source>
        <strain evidence="10 11">YI</strain>
    </source>
</reference>
<evidence type="ECO:0000313" key="10">
    <source>
        <dbReference type="EMBL" id="QCT69850.1"/>
    </source>
</evidence>
<dbReference type="GO" id="GO:0005737">
    <property type="term" value="C:cytoplasm"/>
    <property type="evidence" value="ECO:0007669"/>
    <property type="project" value="TreeGrafter"/>
</dbReference>
<gene>
    <name evidence="10" type="ORF">CPZ25_000530</name>
</gene>
<dbReference type="SMART" id="SM00481">
    <property type="entry name" value="POLIIIAc"/>
    <property type="match status" value="1"/>
</dbReference>
<comment type="similarity">
    <text evidence="2 8">Belongs to the PHP hydrolase family. HisK subfamily.</text>
</comment>
<evidence type="ECO:0000256" key="5">
    <source>
        <dbReference type="ARBA" id="ARBA00022801"/>
    </source>
</evidence>
<dbReference type="EC" id="3.1.3.15" evidence="3 8"/>
<keyword evidence="4 8" id="KW-0028">Amino-acid biosynthesis</keyword>
<name>A0A4P9C3L2_EUBML</name>
<evidence type="ECO:0000256" key="3">
    <source>
        <dbReference type="ARBA" id="ARBA00013085"/>
    </source>
</evidence>
<dbReference type="EMBL" id="CP029487">
    <property type="protein sequence ID" value="QCT69850.1"/>
    <property type="molecule type" value="Genomic_DNA"/>
</dbReference>
<dbReference type="UniPathway" id="UPA00031">
    <property type="reaction ID" value="UER00013"/>
</dbReference>
<keyword evidence="5 8" id="KW-0378">Hydrolase</keyword>
<dbReference type="InterPro" id="IPR004013">
    <property type="entry name" value="PHP_dom"/>
</dbReference>
<organism evidence="10 11">
    <name type="scientific">Eubacterium maltosivorans</name>
    <dbReference type="NCBI Taxonomy" id="2041044"/>
    <lineage>
        <taxon>Bacteria</taxon>
        <taxon>Bacillati</taxon>
        <taxon>Bacillota</taxon>
        <taxon>Clostridia</taxon>
        <taxon>Eubacteriales</taxon>
        <taxon>Eubacteriaceae</taxon>
        <taxon>Eubacterium</taxon>
    </lineage>
</organism>
<dbReference type="KEGG" id="emt:CPZ25_000530"/>
<evidence type="ECO:0000259" key="9">
    <source>
        <dbReference type="SMART" id="SM00481"/>
    </source>
</evidence>
<dbReference type="SUPFAM" id="SSF89550">
    <property type="entry name" value="PHP domain-like"/>
    <property type="match status" value="1"/>
</dbReference>
<evidence type="ECO:0000256" key="8">
    <source>
        <dbReference type="RuleBase" id="RU366003"/>
    </source>
</evidence>
<proteinExistence type="inferred from homology"/>
<comment type="catalytic activity">
    <reaction evidence="7 8">
        <text>L-histidinol phosphate + H2O = L-histidinol + phosphate</text>
        <dbReference type="Rhea" id="RHEA:14465"/>
        <dbReference type="ChEBI" id="CHEBI:15377"/>
        <dbReference type="ChEBI" id="CHEBI:43474"/>
        <dbReference type="ChEBI" id="CHEBI:57699"/>
        <dbReference type="ChEBI" id="CHEBI:57980"/>
        <dbReference type="EC" id="3.1.3.15"/>
    </reaction>
</comment>
<dbReference type="Pfam" id="PF02811">
    <property type="entry name" value="PHP"/>
    <property type="match status" value="1"/>
</dbReference>
<comment type="pathway">
    <text evidence="1 8">Amino-acid biosynthesis; L-histidine biosynthesis; L-histidine from 5-phospho-alpha-D-ribose 1-diphosphate: step 8/9.</text>
</comment>
<dbReference type="PANTHER" id="PTHR21039">
    <property type="entry name" value="HISTIDINOL PHOSPHATASE-RELATED"/>
    <property type="match status" value="1"/>
</dbReference>
<keyword evidence="11" id="KW-1185">Reference proteome</keyword>
<protein>
    <recommendedName>
        <fullName evidence="3 8">Histidinol-phosphatase</fullName>
        <shortName evidence="8">HolPase</shortName>
        <ecNumber evidence="3 8">3.1.3.15</ecNumber>
    </recommendedName>
</protein>
<evidence type="ECO:0000256" key="7">
    <source>
        <dbReference type="ARBA" id="ARBA00049158"/>
    </source>
</evidence>
<dbReference type="Gene3D" id="3.20.20.140">
    <property type="entry name" value="Metal-dependent hydrolases"/>
    <property type="match status" value="1"/>
</dbReference>
<dbReference type="InterPro" id="IPR003141">
    <property type="entry name" value="Pol/His_phosphatase_N"/>
</dbReference>
<dbReference type="GO" id="GO:0004401">
    <property type="term" value="F:histidinol-phosphatase activity"/>
    <property type="evidence" value="ECO:0007669"/>
    <property type="project" value="UniProtKB-UniRule"/>
</dbReference>
<evidence type="ECO:0000256" key="6">
    <source>
        <dbReference type="ARBA" id="ARBA00023102"/>
    </source>
</evidence>
<dbReference type="AlphaFoldDB" id="A0A4P9C3L2"/>
<evidence type="ECO:0000313" key="11">
    <source>
        <dbReference type="Proteomes" id="UP000218387"/>
    </source>
</evidence>
<evidence type="ECO:0000256" key="2">
    <source>
        <dbReference type="ARBA" id="ARBA00009152"/>
    </source>
</evidence>
<dbReference type="NCBIfam" id="TIGR01856">
    <property type="entry name" value="hisJ_fam"/>
    <property type="match status" value="1"/>
</dbReference>
<evidence type="ECO:0000256" key="4">
    <source>
        <dbReference type="ARBA" id="ARBA00022605"/>
    </source>
</evidence>
<dbReference type="PANTHER" id="PTHR21039:SF0">
    <property type="entry name" value="HISTIDINOL-PHOSPHATASE"/>
    <property type="match status" value="1"/>
</dbReference>
<accession>A0A4P9C3L2</accession>
<dbReference type="Proteomes" id="UP000218387">
    <property type="component" value="Chromosome"/>
</dbReference>
<dbReference type="RefSeq" id="WP_096919333.1">
    <property type="nucleotide sequence ID" value="NZ_CP029487.1"/>
</dbReference>
<evidence type="ECO:0000256" key="1">
    <source>
        <dbReference type="ARBA" id="ARBA00004970"/>
    </source>
</evidence>
<feature type="domain" description="Polymerase/histidinol phosphatase N-terminal" evidence="9">
    <location>
        <begin position="6"/>
        <end position="64"/>
    </location>
</feature>
<keyword evidence="6 8" id="KW-0368">Histidine biosynthesis</keyword>
<dbReference type="InterPro" id="IPR010140">
    <property type="entry name" value="Histidinol_P_phosphatase_HisJ"/>
</dbReference>
<dbReference type="InterPro" id="IPR016195">
    <property type="entry name" value="Pol/histidinol_Pase-like"/>
</dbReference>
<sequence length="270" mass="30576">MPFYLADYHVHTRFSFDSEETIGAIRKMAAARGLTEVCITDHFSVNPEDKSYGLYPYRKAYEEYLRDSAGEGPAVRFGLEIGEGQYRRAVLEDFLAQADYDFIIGSVHNIGDITIRQTIRERGVDYAFDAYYDEVLGLAEEGDYDVLGHLDLINRYAWDEQGIYRLDAYTHQIDAVLKAVIRRGRGIEVNTSSLYKNCRQFMPNPWIVARFRELGGQIVTLGSDAHSAGRVGDGLAEAAALLKSCGFEAAAAFEKRRPRLWALEKFDSER</sequence>
<dbReference type="GO" id="GO:0000105">
    <property type="term" value="P:L-histidine biosynthetic process"/>
    <property type="evidence" value="ECO:0007669"/>
    <property type="project" value="UniProtKB-UniRule"/>
</dbReference>